<feature type="transmembrane region" description="Helical" evidence="8">
    <location>
        <begin position="247"/>
        <end position="264"/>
    </location>
</feature>
<feature type="transmembrane region" description="Helical" evidence="8">
    <location>
        <begin position="20"/>
        <end position="46"/>
    </location>
</feature>
<keyword evidence="7 8" id="KW-0472">Membrane</keyword>
<dbReference type="SUPFAM" id="SSF90123">
    <property type="entry name" value="ABC transporter transmembrane region"/>
    <property type="match status" value="1"/>
</dbReference>
<dbReference type="PANTHER" id="PTHR43553">
    <property type="entry name" value="HEAVY METAL TRANSPORTER"/>
    <property type="match status" value="1"/>
</dbReference>
<keyword evidence="6 8" id="KW-1133">Transmembrane helix</keyword>
<dbReference type="Gene3D" id="1.20.1560.10">
    <property type="entry name" value="ABC transporter type 1, transmembrane domain"/>
    <property type="match status" value="1"/>
</dbReference>
<dbReference type="SUPFAM" id="SSF52540">
    <property type="entry name" value="P-loop containing nucleoside triphosphate hydrolases"/>
    <property type="match status" value="1"/>
</dbReference>
<dbReference type="PROSITE" id="PS50929">
    <property type="entry name" value="ABC_TM1F"/>
    <property type="match status" value="1"/>
</dbReference>
<dbReference type="GO" id="GO:0016887">
    <property type="term" value="F:ATP hydrolysis activity"/>
    <property type="evidence" value="ECO:0007669"/>
    <property type="project" value="InterPro"/>
</dbReference>
<dbReference type="Gene3D" id="3.40.50.300">
    <property type="entry name" value="P-loop containing nucleotide triphosphate hydrolases"/>
    <property type="match status" value="1"/>
</dbReference>
<gene>
    <name evidence="11" type="ORF">AY601_2851</name>
</gene>
<dbReference type="GO" id="GO:0140359">
    <property type="term" value="F:ABC-type transporter activity"/>
    <property type="evidence" value="ECO:0007669"/>
    <property type="project" value="InterPro"/>
</dbReference>
<dbReference type="SMART" id="SM00382">
    <property type="entry name" value="AAA"/>
    <property type="match status" value="1"/>
</dbReference>
<evidence type="ECO:0000313" key="12">
    <source>
        <dbReference type="Proteomes" id="UP000071561"/>
    </source>
</evidence>
<organism evidence="11 12">
    <name type="scientific">Pedobacter cryoconitis</name>
    <dbReference type="NCBI Taxonomy" id="188932"/>
    <lineage>
        <taxon>Bacteria</taxon>
        <taxon>Pseudomonadati</taxon>
        <taxon>Bacteroidota</taxon>
        <taxon>Sphingobacteriia</taxon>
        <taxon>Sphingobacteriales</taxon>
        <taxon>Sphingobacteriaceae</taxon>
        <taxon>Pedobacter</taxon>
    </lineage>
</organism>
<feature type="domain" description="ABC transporter" evidence="9">
    <location>
        <begin position="334"/>
        <end position="552"/>
    </location>
</feature>
<dbReference type="InterPro" id="IPR017871">
    <property type="entry name" value="ABC_transporter-like_CS"/>
</dbReference>
<dbReference type="InterPro" id="IPR027417">
    <property type="entry name" value="P-loop_NTPase"/>
</dbReference>
<evidence type="ECO:0000259" key="10">
    <source>
        <dbReference type="PROSITE" id="PS50929"/>
    </source>
</evidence>
<protein>
    <recommendedName>
        <fullName evidence="13">ATP-binding cassette transporter</fullName>
    </recommendedName>
</protein>
<evidence type="ECO:0000256" key="3">
    <source>
        <dbReference type="ARBA" id="ARBA00022692"/>
    </source>
</evidence>
<evidence type="ECO:0000256" key="5">
    <source>
        <dbReference type="ARBA" id="ARBA00022840"/>
    </source>
</evidence>
<keyword evidence="12" id="KW-1185">Reference proteome</keyword>
<dbReference type="InterPro" id="IPR050095">
    <property type="entry name" value="ECF_ABC_transporter_ATP-bd"/>
</dbReference>
<dbReference type="NCBIfam" id="TIGR01194">
    <property type="entry name" value="cyc_pep_trnsptr"/>
    <property type="match status" value="1"/>
</dbReference>
<evidence type="ECO:0000313" key="11">
    <source>
        <dbReference type="EMBL" id="AMP99729.1"/>
    </source>
</evidence>
<keyword evidence="3 8" id="KW-0812">Transmembrane</keyword>
<feature type="transmembrane region" description="Helical" evidence="8">
    <location>
        <begin position="270"/>
        <end position="290"/>
    </location>
</feature>
<dbReference type="InterPro" id="IPR003593">
    <property type="entry name" value="AAA+_ATPase"/>
</dbReference>
<dbReference type="GO" id="GO:0015833">
    <property type="term" value="P:peptide transport"/>
    <property type="evidence" value="ECO:0007669"/>
    <property type="project" value="InterPro"/>
</dbReference>
<dbReference type="GO" id="GO:0043190">
    <property type="term" value="C:ATP-binding cassette (ABC) transporter complex"/>
    <property type="evidence" value="ECO:0007669"/>
    <property type="project" value="TreeGrafter"/>
</dbReference>
<dbReference type="PANTHER" id="PTHR43553:SF11">
    <property type="entry name" value="ABC TRANSPORTER ATP-BINDING_PERMEASE PROTEIN YOJI"/>
    <property type="match status" value="1"/>
</dbReference>
<feature type="transmembrane region" description="Helical" evidence="8">
    <location>
        <begin position="154"/>
        <end position="173"/>
    </location>
</feature>
<evidence type="ECO:0000256" key="2">
    <source>
        <dbReference type="ARBA" id="ARBA00022448"/>
    </source>
</evidence>
<dbReference type="GO" id="GO:0005524">
    <property type="term" value="F:ATP binding"/>
    <property type="evidence" value="ECO:0007669"/>
    <property type="project" value="UniProtKB-KW"/>
</dbReference>
<dbReference type="EMBL" id="CP014504">
    <property type="protein sequence ID" value="AMP99729.1"/>
    <property type="molecule type" value="Genomic_DNA"/>
</dbReference>
<dbReference type="Proteomes" id="UP000071561">
    <property type="component" value="Chromosome"/>
</dbReference>
<dbReference type="RefSeq" id="WP_198163528.1">
    <property type="nucleotide sequence ID" value="NZ_CP014504.1"/>
</dbReference>
<dbReference type="PATRIC" id="fig|188932.3.peg.2972"/>
<evidence type="ECO:0000256" key="4">
    <source>
        <dbReference type="ARBA" id="ARBA00022741"/>
    </source>
</evidence>
<dbReference type="KEGG" id="pcm:AY601_2851"/>
<dbReference type="AlphaFoldDB" id="A0A127VEL3"/>
<dbReference type="InterPro" id="IPR036640">
    <property type="entry name" value="ABC1_TM_sf"/>
</dbReference>
<dbReference type="InterPro" id="IPR003439">
    <property type="entry name" value="ABC_transporter-like_ATP-bd"/>
</dbReference>
<keyword evidence="5" id="KW-0067">ATP-binding</keyword>
<proteinExistence type="predicted"/>
<name>A0A127VEL3_9SPHI</name>
<dbReference type="Pfam" id="PF00005">
    <property type="entry name" value="ABC_tran"/>
    <property type="match status" value="1"/>
</dbReference>
<dbReference type="InterPro" id="IPR011527">
    <property type="entry name" value="ABC1_TM_dom"/>
</dbReference>
<evidence type="ECO:0008006" key="13">
    <source>
        <dbReference type="Google" id="ProtNLM"/>
    </source>
</evidence>
<evidence type="ECO:0000259" key="9">
    <source>
        <dbReference type="PROSITE" id="PS50893"/>
    </source>
</evidence>
<feature type="transmembrane region" description="Helical" evidence="8">
    <location>
        <begin position="52"/>
        <end position="71"/>
    </location>
</feature>
<evidence type="ECO:0000256" key="6">
    <source>
        <dbReference type="ARBA" id="ARBA00022989"/>
    </source>
</evidence>
<evidence type="ECO:0000256" key="7">
    <source>
        <dbReference type="ARBA" id="ARBA00023136"/>
    </source>
</evidence>
<evidence type="ECO:0000256" key="1">
    <source>
        <dbReference type="ARBA" id="ARBA00004651"/>
    </source>
</evidence>
<dbReference type="InterPro" id="IPR005898">
    <property type="entry name" value="Cyc_pep_transpt_SyrD/YojI"/>
</dbReference>
<dbReference type="PROSITE" id="PS50893">
    <property type="entry name" value="ABC_TRANSPORTER_2"/>
    <property type="match status" value="1"/>
</dbReference>
<accession>A0A127VEL3</accession>
<reference evidence="11 12" key="1">
    <citation type="submission" date="2016-03" db="EMBL/GenBank/DDBJ databases">
        <title>Complete genome sequence of Pedobacter cryoconitis PAMC 27485.</title>
        <authorList>
            <person name="Lee J."/>
            <person name="Kim O.-S."/>
        </authorList>
    </citation>
    <scope>NUCLEOTIDE SEQUENCE [LARGE SCALE GENOMIC DNA]</scope>
    <source>
        <strain evidence="11 12">PAMC 27485</strain>
    </source>
</reference>
<dbReference type="PROSITE" id="PS00211">
    <property type="entry name" value="ABC_TRANSPORTER_1"/>
    <property type="match status" value="1"/>
</dbReference>
<feature type="domain" description="ABC transmembrane type-1" evidence="10">
    <location>
        <begin position="21"/>
        <end position="297"/>
    </location>
</feature>
<keyword evidence="2" id="KW-0813">Transport</keyword>
<keyword evidence="4" id="KW-0547">Nucleotide-binding</keyword>
<sequence length="554" mass="62741">MKQLLKLVLPIIGRAGAVKYILLGIVTGLCSFLFINQVTKVIGLMIGGSLTVISRDYIIIFASIILIYVWARRTLSLTSISISLKISWSLRKQILKLVINANYYQLSGRITHIQTAILNDVGALTNASLSVIDFSISVILAVSCFAYLASISFVLFLITFFVAMLGIAVYYYSSKANMKSLEKSRKMENKFQNNLNDILNGFKEIFMDTKKGEFIYNDRISTNAEESFKHSLSAGTGFINNQMTGQILFYILISSVLLIFSFLLEIKPANVVTFIFSLLYLLGSIESIMVQLPSLMRAKVAADQLMNLRKELEGVNVVMNQVSNSEFGGSFEELTVNDLEFEYKGEHSFFNIGPINLSIKRQETIFIYGGNGSGKTTFIHTLLGLCPPTAGEIRLNNHLLQAQNYPLFKRYFSVVFSNFYLFDEILGSEKLDLGKWDYYLALFEIEDKVTLHERCLSTVDLSAGQRKRLALVVCLMENKPILVLDEWAADQDPYFRKKFYTIILPLLNEAGFTIIAITHDDKYYGYGSKLFKMDEGYLKEEDIMSFRELGFRSN</sequence>
<evidence type="ECO:0000256" key="8">
    <source>
        <dbReference type="SAM" id="Phobius"/>
    </source>
</evidence>
<comment type="subcellular location">
    <subcellularLocation>
        <location evidence="1">Cell membrane</location>
        <topology evidence="1">Multi-pass membrane protein</topology>
    </subcellularLocation>
</comment>
<dbReference type="GO" id="GO:1904680">
    <property type="term" value="F:peptide transmembrane transporter activity"/>
    <property type="evidence" value="ECO:0007669"/>
    <property type="project" value="InterPro"/>
</dbReference>